<dbReference type="GeneID" id="27330471"/>
<comment type="similarity">
    <text evidence="1">Belongs to the peptidase C14B family.</text>
</comment>
<reference evidence="3 4" key="1">
    <citation type="submission" date="2015-01" db="EMBL/GenBank/DDBJ databases">
        <title>The Genome Sequence of Exophiala spinifera CBS89968.</title>
        <authorList>
            <consortium name="The Broad Institute Genomics Platform"/>
            <person name="Cuomo C."/>
            <person name="de Hoog S."/>
            <person name="Gorbushina A."/>
            <person name="Stielow B."/>
            <person name="Teixiera M."/>
            <person name="Abouelleil A."/>
            <person name="Chapman S.B."/>
            <person name="Priest M."/>
            <person name="Young S.K."/>
            <person name="Wortman J."/>
            <person name="Nusbaum C."/>
            <person name="Birren B."/>
        </authorList>
    </citation>
    <scope>NUCLEOTIDE SEQUENCE [LARGE SCALE GENOMIC DNA]</scope>
    <source>
        <strain evidence="3 4">CBS 89968</strain>
    </source>
</reference>
<evidence type="ECO:0000256" key="1">
    <source>
        <dbReference type="ARBA" id="ARBA00009005"/>
    </source>
</evidence>
<name>A0A0D1YUZ6_9EURO</name>
<keyword evidence="4" id="KW-1185">Reference proteome</keyword>
<gene>
    <name evidence="3" type="ORF">PV08_03388</name>
</gene>
<dbReference type="HOGENOM" id="CLU_1061866_0_0_1"/>
<dbReference type="AlphaFoldDB" id="A0A0D1YUZ6"/>
<dbReference type="GO" id="GO:0006508">
    <property type="term" value="P:proteolysis"/>
    <property type="evidence" value="ECO:0007669"/>
    <property type="project" value="InterPro"/>
</dbReference>
<dbReference type="OrthoDB" id="3223806at2759"/>
<dbReference type="InterPro" id="IPR011600">
    <property type="entry name" value="Pept_C14_caspase"/>
</dbReference>
<dbReference type="InterPro" id="IPR050452">
    <property type="entry name" value="Metacaspase"/>
</dbReference>
<dbReference type="EMBL" id="KN847493">
    <property type="protein sequence ID" value="KIW19096.1"/>
    <property type="molecule type" value="Genomic_DNA"/>
</dbReference>
<feature type="domain" description="Peptidase C14 caspase" evidence="2">
    <location>
        <begin position="13"/>
        <end position="248"/>
    </location>
</feature>
<proteinExistence type="inferred from homology"/>
<dbReference type="Gene3D" id="3.40.50.1460">
    <property type="match status" value="1"/>
</dbReference>
<sequence>MDKATSTPGAPERHVLLIGINAYQDKPLEGCVRDCWAMRAYLESLPVPLNLRMLTASRSSGTPRPIEDPRYWPTYDNVKAWLEDIASRAKPGTLVYIHYSGHGVRIRPSTAIFSLQDGDVALALLAGDDGDRVRYLRGLELAHQIKALVAKGSLVTLVLDCCFSGGFSRIDDTDSIRSLLYDADIDASYPFNPAAEIAADASHSASRDVSMLPNWVINPEGYTVLAACGPHQVAREIEFESGQRNGALYRATLTQWELNGMY</sequence>
<dbReference type="PANTHER" id="PTHR48104:SF30">
    <property type="entry name" value="METACASPASE-1"/>
    <property type="match status" value="1"/>
</dbReference>
<accession>A0A0D1YUZ6</accession>
<protein>
    <recommendedName>
        <fullName evidence="2">Peptidase C14 caspase domain-containing protein</fullName>
    </recommendedName>
</protein>
<dbReference type="GO" id="GO:0004197">
    <property type="term" value="F:cysteine-type endopeptidase activity"/>
    <property type="evidence" value="ECO:0007669"/>
    <property type="project" value="InterPro"/>
</dbReference>
<organism evidence="3 4">
    <name type="scientific">Exophiala spinifera</name>
    <dbReference type="NCBI Taxonomy" id="91928"/>
    <lineage>
        <taxon>Eukaryota</taxon>
        <taxon>Fungi</taxon>
        <taxon>Dikarya</taxon>
        <taxon>Ascomycota</taxon>
        <taxon>Pezizomycotina</taxon>
        <taxon>Eurotiomycetes</taxon>
        <taxon>Chaetothyriomycetidae</taxon>
        <taxon>Chaetothyriales</taxon>
        <taxon>Herpotrichiellaceae</taxon>
        <taxon>Exophiala</taxon>
    </lineage>
</organism>
<dbReference type="RefSeq" id="XP_016239312.1">
    <property type="nucleotide sequence ID" value="XM_016377742.1"/>
</dbReference>
<dbReference type="GO" id="GO:0005737">
    <property type="term" value="C:cytoplasm"/>
    <property type="evidence" value="ECO:0007669"/>
    <property type="project" value="TreeGrafter"/>
</dbReference>
<dbReference type="VEuPathDB" id="FungiDB:PV08_03388"/>
<evidence type="ECO:0000313" key="4">
    <source>
        <dbReference type="Proteomes" id="UP000053328"/>
    </source>
</evidence>
<dbReference type="PANTHER" id="PTHR48104">
    <property type="entry name" value="METACASPASE-4"/>
    <property type="match status" value="1"/>
</dbReference>
<dbReference type="Proteomes" id="UP000053328">
    <property type="component" value="Unassembled WGS sequence"/>
</dbReference>
<evidence type="ECO:0000313" key="3">
    <source>
        <dbReference type="EMBL" id="KIW19096.1"/>
    </source>
</evidence>
<evidence type="ECO:0000259" key="2">
    <source>
        <dbReference type="Pfam" id="PF00656"/>
    </source>
</evidence>
<dbReference type="Pfam" id="PF00656">
    <property type="entry name" value="Peptidase_C14"/>
    <property type="match status" value="1"/>
</dbReference>